<proteinExistence type="predicted"/>
<dbReference type="EMBL" id="LS974624">
    <property type="protein sequence ID" value="CAG7898408.1"/>
    <property type="molecule type" value="Genomic_DNA"/>
</dbReference>
<dbReference type="Proteomes" id="UP000694005">
    <property type="component" value="Chromosome A08"/>
</dbReference>
<evidence type="ECO:0000313" key="1">
    <source>
        <dbReference type="EMBL" id="CAG7898408.1"/>
    </source>
</evidence>
<sequence>MLCAIAFGEFVNHFLKENRDQRNLRELWESFIQPDLDSCINEVTKY</sequence>
<organism evidence="1 2">
    <name type="scientific">Brassica campestris</name>
    <name type="common">Field mustard</name>
    <dbReference type="NCBI Taxonomy" id="3711"/>
    <lineage>
        <taxon>Eukaryota</taxon>
        <taxon>Viridiplantae</taxon>
        <taxon>Streptophyta</taxon>
        <taxon>Embryophyta</taxon>
        <taxon>Tracheophyta</taxon>
        <taxon>Spermatophyta</taxon>
        <taxon>Magnoliopsida</taxon>
        <taxon>eudicotyledons</taxon>
        <taxon>Gunneridae</taxon>
        <taxon>Pentapetalae</taxon>
        <taxon>rosids</taxon>
        <taxon>malvids</taxon>
        <taxon>Brassicales</taxon>
        <taxon>Brassicaceae</taxon>
        <taxon>Brassiceae</taxon>
        <taxon>Brassica</taxon>
    </lineage>
</organism>
<reference evidence="1 2" key="1">
    <citation type="submission" date="2021-07" db="EMBL/GenBank/DDBJ databases">
        <authorList>
            <consortium name="Genoscope - CEA"/>
            <person name="William W."/>
        </authorList>
    </citation>
    <scope>NUCLEOTIDE SEQUENCE [LARGE SCALE GENOMIC DNA]</scope>
</reference>
<evidence type="ECO:0000313" key="2">
    <source>
        <dbReference type="Proteomes" id="UP000694005"/>
    </source>
</evidence>
<protein>
    <submittedName>
        <fullName evidence="1">Uncharacterized protein</fullName>
    </submittedName>
</protein>
<name>A0A8D9HFA2_BRACM</name>
<dbReference type="Gramene" id="A08p20740.2_BraZ1">
    <property type="protein sequence ID" value="A08p20740.2_BraZ1.CDS.1"/>
    <property type="gene ID" value="A08g20740.2_BraZ1"/>
</dbReference>
<accession>A0A8D9HFA2</accession>
<dbReference type="AlphaFoldDB" id="A0A8D9HFA2"/>
<gene>
    <name evidence="1" type="ORF">BRAPAZ1V2_A08P20740.2</name>
</gene>